<sequence>MEEEVPNTIKIKRNLEIIRKASKKFKEESFCIFLVLYNLS</sequence>
<protein>
    <submittedName>
        <fullName evidence="1">Uncharacterized protein</fullName>
    </submittedName>
</protein>
<dbReference type="EMBL" id="HACA01002041">
    <property type="protein sequence ID" value="CDW19402.1"/>
    <property type="molecule type" value="Transcribed_RNA"/>
</dbReference>
<proteinExistence type="predicted"/>
<accession>A0A0K2T1D4</accession>
<organism evidence="1">
    <name type="scientific">Lepeophtheirus salmonis</name>
    <name type="common">Salmon louse</name>
    <name type="synonym">Caligus salmonis</name>
    <dbReference type="NCBI Taxonomy" id="72036"/>
    <lineage>
        <taxon>Eukaryota</taxon>
        <taxon>Metazoa</taxon>
        <taxon>Ecdysozoa</taxon>
        <taxon>Arthropoda</taxon>
        <taxon>Crustacea</taxon>
        <taxon>Multicrustacea</taxon>
        <taxon>Hexanauplia</taxon>
        <taxon>Copepoda</taxon>
        <taxon>Siphonostomatoida</taxon>
        <taxon>Caligidae</taxon>
        <taxon>Lepeophtheirus</taxon>
    </lineage>
</organism>
<name>A0A0K2T1D4_LEPSM</name>
<reference evidence="1" key="1">
    <citation type="submission" date="2014-05" db="EMBL/GenBank/DDBJ databases">
        <authorList>
            <person name="Chronopoulou M."/>
        </authorList>
    </citation>
    <scope>NUCLEOTIDE SEQUENCE</scope>
    <source>
        <tissue evidence="1">Whole organism</tissue>
    </source>
</reference>
<dbReference type="AlphaFoldDB" id="A0A0K2T1D4"/>
<evidence type="ECO:0000313" key="1">
    <source>
        <dbReference type="EMBL" id="CDW19402.1"/>
    </source>
</evidence>